<accession>A0A3P5WMX2</accession>
<feature type="domain" description="DUF6867" evidence="2">
    <location>
        <begin position="2"/>
        <end position="91"/>
    </location>
</feature>
<feature type="transmembrane region" description="Helical" evidence="1">
    <location>
        <begin position="59"/>
        <end position="78"/>
    </location>
</feature>
<organism evidence="3 4">
    <name type="scientific">Pseudogemmobacter humi</name>
    <dbReference type="NCBI Taxonomy" id="2483812"/>
    <lineage>
        <taxon>Bacteria</taxon>
        <taxon>Pseudomonadati</taxon>
        <taxon>Pseudomonadota</taxon>
        <taxon>Alphaproteobacteria</taxon>
        <taxon>Rhodobacterales</taxon>
        <taxon>Paracoccaceae</taxon>
        <taxon>Pseudogemmobacter</taxon>
    </lineage>
</organism>
<dbReference type="RefSeq" id="WP_124084734.1">
    <property type="nucleotide sequence ID" value="NZ_UXAW01000032.1"/>
</dbReference>
<dbReference type="Pfam" id="PF21741">
    <property type="entry name" value="DUF6867"/>
    <property type="match status" value="1"/>
</dbReference>
<dbReference type="Proteomes" id="UP000277498">
    <property type="component" value="Unassembled WGS sequence"/>
</dbReference>
<keyword evidence="1" id="KW-1133">Transmembrane helix</keyword>
<reference evidence="3 4" key="1">
    <citation type="submission" date="2018-11" db="EMBL/GenBank/DDBJ databases">
        <authorList>
            <person name="Criscuolo A."/>
        </authorList>
    </citation>
    <scope>NUCLEOTIDE SEQUENCE [LARGE SCALE GENOMIC DNA]</scope>
    <source>
        <strain evidence="3">ACIP111625</strain>
    </source>
</reference>
<sequence>MEIWEFFFITLLLGGLAGWMTGRALARSWQGDLRLVFYMVLLAGAVRFLHFALFQGALLSASGYAADFATLAVIGFAGKRLTRARQMTTQYRLFPAGSPPD</sequence>
<evidence type="ECO:0000256" key="1">
    <source>
        <dbReference type="SAM" id="Phobius"/>
    </source>
</evidence>
<proteinExistence type="predicted"/>
<keyword evidence="1" id="KW-0472">Membrane</keyword>
<name>A0A3P5WMX2_9RHOB</name>
<dbReference type="OrthoDB" id="9806174at2"/>
<keyword evidence="1" id="KW-0812">Transmembrane</keyword>
<protein>
    <recommendedName>
        <fullName evidence="2">DUF6867 domain-containing protein</fullName>
    </recommendedName>
</protein>
<evidence type="ECO:0000259" key="2">
    <source>
        <dbReference type="Pfam" id="PF21741"/>
    </source>
</evidence>
<gene>
    <name evidence="3" type="ORF">XINFAN_00293</name>
</gene>
<evidence type="ECO:0000313" key="3">
    <source>
        <dbReference type="EMBL" id="VDC19906.1"/>
    </source>
</evidence>
<evidence type="ECO:0000313" key="4">
    <source>
        <dbReference type="Proteomes" id="UP000277498"/>
    </source>
</evidence>
<dbReference type="EMBL" id="UXAW01000032">
    <property type="protein sequence ID" value="VDC19906.1"/>
    <property type="molecule type" value="Genomic_DNA"/>
</dbReference>
<keyword evidence="4" id="KW-1185">Reference proteome</keyword>
<dbReference type="AlphaFoldDB" id="A0A3P5WMX2"/>
<feature type="transmembrane region" description="Helical" evidence="1">
    <location>
        <begin position="6"/>
        <end position="26"/>
    </location>
</feature>
<dbReference type="InterPro" id="IPR049201">
    <property type="entry name" value="DUF6867"/>
</dbReference>
<feature type="transmembrane region" description="Helical" evidence="1">
    <location>
        <begin position="35"/>
        <end position="53"/>
    </location>
</feature>